<name>A0AAE0SHG7_9BIVA</name>
<feature type="compositionally biased region" description="Basic and acidic residues" evidence="1">
    <location>
        <begin position="9"/>
        <end position="19"/>
    </location>
</feature>
<keyword evidence="3" id="KW-1185">Reference proteome</keyword>
<gene>
    <name evidence="2" type="ORF">CHS0354_019367</name>
</gene>
<sequence length="345" mass="38458">MSSSEGSDSDWKDLDKERGSIGADTSSPIFLENSCMLKKPMKPHDREKYPPVSTTQTEVLCPLDTSVKGLSLNSGKGSNISPTKHTLHHNLTSDSDHLCVVENIIYINFKTAKEESHANENTRAELLKMSDEKALMAEHKEICTGYDTSDNDLRGDPEGESTDEKILRSESYDSDDGYVTVRSRISVDSVALKKAPRIPNKFSHKKSDVVTLEAVYTNVPIRTGLIPQSVQSGDMATEKSNSEEEGDYCKLLPLGTTEEMEPSETFYTYTVRQVCDCFISCGLEQLADTCKAGKLDGAFFQHLMNENFSEILSKEPFNLTLLDTFKVKTIIRGWRPKVSIKKTQS</sequence>
<proteinExistence type="predicted"/>
<dbReference type="Proteomes" id="UP001195483">
    <property type="component" value="Unassembled WGS sequence"/>
</dbReference>
<feature type="region of interest" description="Disordered" evidence="1">
    <location>
        <begin position="145"/>
        <end position="164"/>
    </location>
</feature>
<evidence type="ECO:0000313" key="2">
    <source>
        <dbReference type="EMBL" id="KAK3592102.1"/>
    </source>
</evidence>
<dbReference type="AlphaFoldDB" id="A0AAE0SHG7"/>
<protein>
    <submittedName>
        <fullName evidence="2">Uncharacterized protein</fullName>
    </submittedName>
</protein>
<feature type="compositionally biased region" description="Basic and acidic residues" evidence="1">
    <location>
        <begin position="151"/>
        <end position="164"/>
    </location>
</feature>
<evidence type="ECO:0000313" key="3">
    <source>
        <dbReference type="Proteomes" id="UP001195483"/>
    </source>
</evidence>
<reference evidence="2" key="1">
    <citation type="journal article" date="2021" name="Genome Biol. Evol.">
        <title>A High-Quality Reference Genome for a Parasitic Bivalve with Doubly Uniparental Inheritance (Bivalvia: Unionida).</title>
        <authorList>
            <person name="Smith C.H."/>
        </authorList>
    </citation>
    <scope>NUCLEOTIDE SEQUENCE</scope>
    <source>
        <strain evidence="2">CHS0354</strain>
    </source>
</reference>
<dbReference type="EMBL" id="JAEAOA010001195">
    <property type="protein sequence ID" value="KAK3592102.1"/>
    <property type="molecule type" value="Genomic_DNA"/>
</dbReference>
<feature type="region of interest" description="Disordered" evidence="1">
    <location>
        <begin position="1"/>
        <end position="26"/>
    </location>
</feature>
<organism evidence="2 3">
    <name type="scientific">Potamilus streckersoni</name>
    <dbReference type="NCBI Taxonomy" id="2493646"/>
    <lineage>
        <taxon>Eukaryota</taxon>
        <taxon>Metazoa</taxon>
        <taxon>Spiralia</taxon>
        <taxon>Lophotrochozoa</taxon>
        <taxon>Mollusca</taxon>
        <taxon>Bivalvia</taxon>
        <taxon>Autobranchia</taxon>
        <taxon>Heteroconchia</taxon>
        <taxon>Palaeoheterodonta</taxon>
        <taxon>Unionida</taxon>
        <taxon>Unionoidea</taxon>
        <taxon>Unionidae</taxon>
        <taxon>Ambleminae</taxon>
        <taxon>Lampsilini</taxon>
        <taxon>Potamilus</taxon>
    </lineage>
</organism>
<evidence type="ECO:0000256" key="1">
    <source>
        <dbReference type="SAM" id="MobiDB-lite"/>
    </source>
</evidence>
<comment type="caution">
    <text evidence="2">The sequence shown here is derived from an EMBL/GenBank/DDBJ whole genome shotgun (WGS) entry which is preliminary data.</text>
</comment>
<reference evidence="2" key="2">
    <citation type="journal article" date="2021" name="Genome Biol. Evol.">
        <title>Developing a high-quality reference genome for a parasitic bivalve with doubly uniparental inheritance (Bivalvia: Unionida).</title>
        <authorList>
            <person name="Smith C.H."/>
        </authorList>
    </citation>
    <scope>NUCLEOTIDE SEQUENCE</scope>
    <source>
        <strain evidence="2">CHS0354</strain>
        <tissue evidence="2">Mantle</tissue>
    </source>
</reference>
<reference evidence="2" key="3">
    <citation type="submission" date="2023-05" db="EMBL/GenBank/DDBJ databases">
        <authorList>
            <person name="Smith C.H."/>
        </authorList>
    </citation>
    <scope>NUCLEOTIDE SEQUENCE</scope>
    <source>
        <strain evidence="2">CHS0354</strain>
        <tissue evidence="2">Mantle</tissue>
    </source>
</reference>
<accession>A0AAE0SHG7</accession>